<comment type="caution">
    <text evidence="1">The sequence shown here is derived from an EMBL/GenBank/DDBJ whole genome shotgun (WGS) entry which is preliminary data.</text>
</comment>
<dbReference type="InterPro" id="IPR041492">
    <property type="entry name" value="HAD_2"/>
</dbReference>
<dbReference type="Gene3D" id="1.10.150.240">
    <property type="entry name" value="Putative phosphatase, domain 2"/>
    <property type="match status" value="1"/>
</dbReference>
<dbReference type="Proteomes" id="UP000260808">
    <property type="component" value="Unassembled WGS sequence"/>
</dbReference>
<name>A0A3E4UUX6_MEDGN</name>
<evidence type="ECO:0000313" key="1">
    <source>
        <dbReference type="EMBL" id="RGM16598.1"/>
    </source>
</evidence>
<dbReference type="SFLD" id="SFLDG01129">
    <property type="entry name" value="C1.5:_HAD__Beta-PGM__Phosphata"/>
    <property type="match status" value="1"/>
</dbReference>
<reference evidence="3 4" key="1">
    <citation type="submission" date="2018-08" db="EMBL/GenBank/DDBJ databases">
        <title>A genome reference for cultivated species of the human gut microbiota.</title>
        <authorList>
            <person name="Zou Y."/>
            <person name="Xue W."/>
            <person name="Luo G."/>
        </authorList>
    </citation>
    <scope>NUCLEOTIDE SEQUENCE [LARGE SCALE GENOMIC DNA]</scope>
    <source>
        <strain evidence="2 4">AM32-6</strain>
        <strain evidence="1 3">TF01-20-2</strain>
    </source>
</reference>
<dbReference type="EMBL" id="QSSX01000078">
    <property type="protein sequence ID" value="RGM16598.1"/>
    <property type="molecule type" value="Genomic_DNA"/>
</dbReference>
<gene>
    <name evidence="2" type="ORF">DW812_16110</name>
    <name evidence="1" type="ORF">DXC31_16950</name>
</gene>
<sequence length="211" mass="24011">MKYKHIVFDIDGTLIDTEYAVLHSLQETIKGLSGREIPCSELRFALGITGTDALKKLAIKDTSYAIELWDKNMRNYTNNIKVFDGIVELLKNLLSLDYEMGIVTSKTREEFTHDFCPFGISHYFKTIICADDTQEHKPNAAPILKYVELSKTDHRKVLYIGDSKYDSKCAENAGIDFALAVWGSHNKHIKADYFLEKPANLLSAITSEKFY</sequence>
<dbReference type="InterPro" id="IPR036412">
    <property type="entry name" value="HAD-like_sf"/>
</dbReference>
<dbReference type="InterPro" id="IPR023198">
    <property type="entry name" value="PGP-like_dom2"/>
</dbReference>
<dbReference type="SFLD" id="SFLDS00003">
    <property type="entry name" value="Haloacid_Dehalogenase"/>
    <property type="match status" value="1"/>
</dbReference>
<evidence type="ECO:0000313" key="3">
    <source>
        <dbReference type="Proteomes" id="UP000260808"/>
    </source>
</evidence>
<dbReference type="EMBL" id="QSIR01000035">
    <property type="protein sequence ID" value="RHD01733.1"/>
    <property type="molecule type" value="Genomic_DNA"/>
</dbReference>
<proteinExistence type="predicted"/>
<evidence type="ECO:0000313" key="2">
    <source>
        <dbReference type="EMBL" id="RHD01733.1"/>
    </source>
</evidence>
<dbReference type="RefSeq" id="WP_016304801.1">
    <property type="nucleotide sequence ID" value="NZ_AP031446.1"/>
</dbReference>
<dbReference type="InterPro" id="IPR050155">
    <property type="entry name" value="HAD-like_hydrolase_sf"/>
</dbReference>
<protein>
    <submittedName>
        <fullName evidence="1">HAD family hydrolase</fullName>
    </submittedName>
</protein>
<evidence type="ECO:0000313" key="4">
    <source>
        <dbReference type="Proteomes" id="UP000284472"/>
    </source>
</evidence>
<dbReference type="SUPFAM" id="SSF56784">
    <property type="entry name" value="HAD-like"/>
    <property type="match status" value="1"/>
</dbReference>
<dbReference type="InterPro" id="IPR023214">
    <property type="entry name" value="HAD_sf"/>
</dbReference>
<dbReference type="Pfam" id="PF13419">
    <property type="entry name" value="HAD_2"/>
    <property type="match status" value="1"/>
</dbReference>
<keyword evidence="1" id="KW-0378">Hydrolase</keyword>
<organism evidence="1 3">
    <name type="scientific">Mediterraneibacter gnavus</name>
    <name type="common">Ruminococcus gnavus</name>
    <dbReference type="NCBI Taxonomy" id="33038"/>
    <lineage>
        <taxon>Bacteria</taxon>
        <taxon>Bacillati</taxon>
        <taxon>Bacillota</taxon>
        <taxon>Clostridia</taxon>
        <taxon>Lachnospirales</taxon>
        <taxon>Lachnospiraceae</taxon>
        <taxon>Mediterraneibacter</taxon>
    </lineage>
</organism>
<accession>A0A3E4UUX6</accession>
<dbReference type="NCBIfam" id="TIGR01549">
    <property type="entry name" value="HAD-SF-IA-v1"/>
    <property type="match status" value="1"/>
</dbReference>
<dbReference type="GO" id="GO:0005829">
    <property type="term" value="C:cytosol"/>
    <property type="evidence" value="ECO:0007669"/>
    <property type="project" value="TreeGrafter"/>
</dbReference>
<dbReference type="GeneID" id="92741040"/>
<dbReference type="Proteomes" id="UP000284472">
    <property type="component" value="Unassembled WGS sequence"/>
</dbReference>
<dbReference type="GO" id="GO:0008967">
    <property type="term" value="F:phosphoglycolate phosphatase activity"/>
    <property type="evidence" value="ECO:0007669"/>
    <property type="project" value="TreeGrafter"/>
</dbReference>
<dbReference type="AlphaFoldDB" id="A0A3E4UUX6"/>
<dbReference type="GO" id="GO:0006281">
    <property type="term" value="P:DNA repair"/>
    <property type="evidence" value="ECO:0007669"/>
    <property type="project" value="TreeGrafter"/>
</dbReference>
<dbReference type="SFLD" id="SFLDG01135">
    <property type="entry name" value="C1.5.6:_HAD__Beta-PGM__Phospha"/>
    <property type="match status" value="1"/>
</dbReference>
<dbReference type="Gene3D" id="3.40.50.1000">
    <property type="entry name" value="HAD superfamily/HAD-like"/>
    <property type="match status" value="1"/>
</dbReference>
<dbReference type="InterPro" id="IPR006439">
    <property type="entry name" value="HAD-SF_hydro_IA"/>
</dbReference>
<dbReference type="PANTHER" id="PTHR43434:SF26">
    <property type="entry name" value="PYROPHOSPHATASE PPAX"/>
    <property type="match status" value="1"/>
</dbReference>
<dbReference type="PANTHER" id="PTHR43434">
    <property type="entry name" value="PHOSPHOGLYCOLATE PHOSPHATASE"/>
    <property type="match status" value="1"/>
</dbReference>